<comment type="caution">
    <text evidence="2">The sequence shown here is derived from an EMBL/GenBank/DDBJ whole genome shotgun (WGS) entry which is preliminary data.</text>
</comment>
<dbReference type="InterPro" id="IPR007921">
    <property type="entry name" value="CHAP_dom"/>
</dbReference>
<dbReference type="InterPro" id="IPR038765">
    <property type="entry name" value="Papain-like_cys_pep_sf"/>
</dbReference>
<dbReference type="RefSeq" id="WP_165242344.1">
    <property type="nucleotide sequence ID" value="NZ_JAAKZV010000203.1"/>
</dbReference>
<sequence>MPADTIPVRRRLRHAAGPVAALLAIVLIAVAVVAGQLQTRPANAAAHTDHNHYSFFDPTPGGGEFAPAVDAARTDDLAPVIAWDYGTPNAPVTANSIFWWGAAHPGDGAFKRLHIEHSGKCLGVYENRAIQYTCNDNPDHFWAVVDEGWGKGKLKNLSTGTCLNLGRRNGEQATLTDCADDARLLRITSTGITTADHLTADRLLTQFPHDAGAKAQAGQRAADIADREYKKELGGNDHASGLGCNFYTGQINGPSARCRLVGHSSWGRGEWCADFVHYAWREADDRIDTSGLDGYAESFKRYGSVNLTWHPAGSGYTPRPGDAVVFNPNSDGRASHVAIVFQTDSTGATYILSGNAGSGEISYRKLDAKLMGSVQGFTSPRLRPAR</sequence>
<feature type="domain" description="Peptidase C51" evidence="1">
    <location>
        <begin position="247"/>
        <end position="379"/>
    </location>
</feature>
<dbReference type="AlphaFoldDB" id="A0A6G4U848"/>
<dbReference type="InterPro" id="IPR035992">
    <property type="entry name" value="Ricin_B-like_lectins"/>
</dbReference>
<organism evidence="2 3">
    <name type="scientific">Streptomyces coryli</name>
    <dbReference type="NCBI Taxonomy" id="1128680"/>
    <lineage>
        <taxon>Bacteria</taxon>
        <taxon>Bacillati</taxon>
        <taxon>Actinomycetota</taxon>
        <taxon>Actinomycetes</taxon>
        <taxon>Kitasatosporales</taxon>
        <taxon>Streptomycetaceae</taxon>
        <taxon>Streptomyces</taxon>
    </lineage>
</organism>
<dbReference type="CDD" id="cd00161">
    <property type="entry name" value="beta-trefoil_Ricin-like"/>
    <property type="match status" value="1"/>
</dbReference>
<dbReference type="Gene3D" id="3.90.1720.10">
    <property type="entry name" value="endopeptidase domain like (from Nostoc punctiforme)"/>
    <property type="match status" value="1"/>
</dbReference>
<keyword evidence="3" id="KW-1185">Reference proteome</keyword>
<dbReference type="Gene3D" id="2.80.10.50">
    <property type="match status" value="1"/>
</dbReference>
<dbReference type="SUPFAM" id="SSF54001">
    <property type="entry name" value="Cysteine proteinases"/>
    <property type="match status" value="1"/>
</dbReference>
<dbReference type="SUPFAM" id="SSF50370">
    <property type="entry name" value="Ricin B-like lectins"/>
    <property type="match status" value="1"/>
</dbReference>
<dbReference type="Pfam" id="PF05257">
    <property type="entry name" value="CHAP"/>
    <property type="match status" value="1"/>
</dbReference>
<gene>
    <name evidence="2" type="ORF">G5C51_31525</name>
</gene>
<dbReference type="PROSITE" id="PS50911">
    <property type="entry name" value="CHAP"/>
    <property type="match status" value="1"/>
</dbReference>
<accession>A0A6G4U848</accession>
<evidence type="ECO:0000259" key="1">
    <source>
        <dbReference type="PROSITE" id="PS50911"/>
    </source>
</evidence>
<reference evidence="2 3" key="1">
    <citation type="submission" date="2020-02" db="EMBL/GenBank/DDBJ databases">
        <title>Whole-genome analyses of novel actinobacteria.</title>
        <authorList>
            <person name="Sahin N."/>
        </authorList>
    </citation>
    <scope>NUCLEOTIDE SEQUENCE [LARGE SCALE GENOMIC DNA]</scope>
    <source>
        <strain evidence="2 3">A7024</strain>
    </source>
</reference>
<evidence type="ECO:0000313" key="2">
    <source>
        <dbReference type="EMBL" id="NGN68415.1"/>
    </source>
</evidence>
<dbReference type="EMBL" id="JAAKZV010000203">
    <property type="protein sequence ID" value="NGN68415.1"/>
    <property type="molecule type" value="Genomic_DNA"/>
</dbReference>
<proteinExistence type="predicted"/>
<evidence type="ECO:0000313" key="3">
    <source>
        <dbReference type="Proteomes" id="UP000481583"/>
    </source>
</evidence>
<name>A0A6G4U848_9ACTN</name>
<dbReference type="Proteomes" id="UP000481583">
    <property type="component" value="Unassembled WGS sequence"/>
</dbReference>
<protein>
    <submittedName>
        <fullName evidence="2">CHAP domain-containing protein</fullName>
    </submittedName>
</protein>